<keyword evidence="3" id="KW-0472">Membrane</keyword>
<evidence type="ECO:0000313" key="5">
    <source>
        <dbReference type="Proteomes" id="UP000030752"/>
    </source>
</evidence>
<proteinExistence type="predicted"/>
<keyword evidence="3" id="KW-1133">Transmembrane helix</keyword>
<keyword evidence="3" id="KW-0812">Transmembrane</keyword>
<protein>
    <recommendedName>
        <fullName evidence="6">PABS domain-containing protein</fullName>
    </recommendedName>
</protein>
<dbReference type="RefSeq" id="XP_008717572.1">
    <property type="nucleotide sequence ID" value="XM_008719350.1"/>
</dbReference>
<evidence type="ECO:0000313" key="4">
    <source>
        <dbReference type="EMBL" id="ETN40729.1"/>
    </source>
</evidence>
<dbReference type="FunFam" id="3.40.50.150:FF:000288">
    <property type="entry name" value="Spermine/spermidine synthase, putative"/>
    <property type="match status" value="1"/>
</dbReference>
<dbReference type="Proteomes" id="UP000030752">
    <property type="component" value="Unassembled WGS sequence"/>
</dbReference>
<feature type="transmembrane region" description="Helical" evidence="3">
    <location>
        <begin position="174"/>
        <end position="191"/>
    </location>
</feature>
<name>W2RYG8_CYPE1</name>
<reference evidence="4 5" key="1">
    <citation type="submission" date="2013-03" db="EMBL/GenBank/DDBJ databases">
        <title>The Genome Sequence of Phialophora europaea CBS 101466.</title>
        <authorList>
            <consortium name="The Broad Institute Genomics Platform"/>
            <person name="Cuomo C."/>
            <person name="de Hoog S."/>
            <person name="Gorbushina A."/>
            <person name="Walker B."/>
            <person name="Young S.K."/>
            <person name="Zeng Q."/>
            <person name="Gargeya S."/>
            <person name="Fitzgerald M."/>
            <person name="Haas B."/>
            <person name="Abouelleil A."/>
            <person name="Allen A.W."/>
            <person name="Alvarado L."/>
            <person name="Arachchi H.M."/>
            <person name="Berlin A.M."/>
            <person name="Chapman S.B."/>
            <person name="Gainer-Dewar J."/>
            <person name="Goldberg J."/>
            <person name="Griggs A."/>
            <person name="Gujja S."/>
            <person name="Hansen M."/>
            <person name="Howarth C."/>
            <person name="Imamovic A."/>
            <person name="Ireland A."/>
            <person name="Larimer J."/>
            <person name="McCowan C."/>
            <person name="Murphy C."/>
            <person name="Pearson M."/>
            <person name="Poon T.W."/>
            <person name="Priest M."/>
            <person name="Roberts A."/>
            <person name="Saif S."/>
            <person name="Shea T."/>
            <person name="Sisk P."/>
            <person name="Sykes S."/>
            <person name="Wortman J."/>
            <person name="Nusbaum C."/>
            <person name="Birren B."/>
        </authorList>
    </citation>
    <scope>NUCLEOTIDE SEQUENCE [LARGE SCALE GENOMIC DNA]</scope>
    <source>
        <strain evidence="4 5">CBS 101466</strain>
    </source>
</reference>
<sequence>MARKQRQRQTPAKQGEGPNTAISETTAAPAPTREQAIKYPKTAFQYIKNLNVQRGLQLVVVAAISSTISQANLAPVYGSIPSAVYHRYGSIASIFLAFAVRRRLPAWVQRMVPTWAFWIPTIQFGLTGFSAQLGSPLGPLITEILTYYPLLVLSFYVALDLFHELQDPEGSPSPLADATPACVLFAIFSFVQRSSRDWFVRWVGTNILFTRIGLQIGAGLLYCMILPHSMFWPAFPSVVFTFLGNSHTPLLRTTDVLNNTLSLYDYTLVERRESLSGYISVLDSNKDGFRVMRCDHSLLGGEWLNPPPPKKGDPPRLVAEPIYAVFTMLESIRLVDPPPSTPMGEQRALNIGLGIGTAPSALIHHGIKTTILELDPVVHEFAVKYFNLPHNHSYAHGDAAAWVYRRKEQRARQFDYIIHDVFTGGAEPVPLFTSDFLSGLHMLLADDGVIAINYAGDLRTPSASLIYRTITSVFGACRIFREEPAPNKESDGDFTNMVFFCRKPSTQPVKFRNPVNADFLGSGLRKAYMFPQHEIDAEEFVREGEVLTAKNAAKLEKYQTRSAIGHWKVMRTVLPDGVWENW</sequence>
<gene>
    <name evidence="4" type="ORF">HMPREF1541_05009</name>
</gene>
<organism evidence="4 5">
    <name type="scientific">Cyphellophora europaea (strain CBS 101466)</name>
    <name type="common">Phialophora europaea</name>
    <dbReference type="NCBI Taxonomy" id="1220924"/>
    <lineage>
        <taxon>Eukaryota</taxon>
        <taxon>Fungi</taxon>
        <taxon>Dikarya</taxon>
        <taxon>Ascomycota</taxon>
        <taxon>Pezizomycotina</taxon>
        <taxon>Eurotiomycetes</taxon>
        <taxon>Chaetothyriomycetidae</taxon>
        <taxon>Chaetothyriales</taxon>
        <taxon>Cyphellophoraceae</taxon>
        <taxon>Cyphellophora</taxon>
    </lineage>
</organism>
<dbReference type="PANTHER" id="PTHR43317:SF1">
    <property type="entry name" value="THERMOSPERMINE SYNTHASE ACAULIS5"/>
    <property type="match status" value="1"/>
</dbReference>
<accession>W2RYG8</accession>
<dbReference type="STRING" id="1220924.W2RYG8"/>
<feature type="region of interest" description="Disordered" evidence="2">
    <location>
        <begin position="1"/>
        <end position="29"/>
    </location>
</feature>
<evidence type="ECO:0000256" key="2">
    <source>
        <dbReference type="SAM" id="MobiDB-lite"/>
    </source>
</evidence>
<dbReference type="VEuPathDB" id="FungiDB:HMPREF1541_05009"/>
<dbReference type="eggNOG" id="ENOG502QTVA">
    <property type="taxonomic scope" value="Eukaryota"/>
</dbReference>
<dbReference type="PANTHER" id="PTHR43317">
    <property type="entry name" value="THERMOSPERMINE SYNTHASE ACAULIS5"/>
    <property type="match status" value="1"/>
</dbReference>
<dbReference type="InParanoid" id="W2RYG8"/>
<dbReference type="InterPro" id="IPR029063">
    <property type="entry name" value="SAM-dependent_MTases_sf"/>
</dbReference>
<dbReference type="Gene3D" id="3.40.50.150">
    <property type="entry name" value="Vaccinia Virus protein VP39"/>
    <property type="match status" value="1"/>
</dbReference>
<evidence type="ECO:0000256" key="3">
    <source>
        <dbReference type="SAM" id="Phobius"/>
    </source>
</evidence>
<dbReference type="EMBL" id="KB822720">
    <property type="protein sequence ID" value="ETN40729.1"/>
    <property type="molecule type" value="Genomic_DNA"/>
</dbReference>
<dbReference type="GeneID" id="19972348"/>
<feature type="transmembrane region" description="Helical" evidence="3">
    <location>
        <begin position="145"/>
        <end position="162"/>
    </location>
</feature>
<dbReference type="OrthoDB" id="2016285at2759"/>
<dbReference type="SUPFAM" id="SSF53335">
    <property type="entry name" value="S-adenosyl-L-methionine-dependent methyltransferases"/>
    <property type="match status" value="1"/>
</dbReference>
<dbReference type="NCBIfam" id="NF037959">
    <property type="entry name" value="MFS_SpdSyn"/>
    <property type="match status" value="1"/>
</dbReference>
<evidence type="ECO:0008006" key="6">
    <source>
        <dbReference type="Google" id="ProtNLM"/>
    </source>
</evidence>
<evidence type="ECO:0000256" key="1">
    <source>
        <dbReference type="ARBA" id="ARBA00023115"/>
    </source>
</evidence>
<keyword evidence="1" id="KW-0620">Polyamine biosynthesis</keyword>
<feature type="transmembrane region" description="Helical" evidence="3">
    <location>
        <begin position="203"/>
        <end position="225"/>
    </location>
</feature>
<keyword evidence="5" id="KW-1185">Reference proteome</keyword>
<dbReference type="AlphaFoldDB" id="W2RYG8"/>
<dbReference type="GO" id="GO:0006596">
    <property type="term" value="P:polyamine biosynthetic process"/>
    <property type="evidence" value="ECO:0007669"/>
    <property type="project" value="UniProtKB-KW"/>
</dbReference>
<dbReference type="HOGENOM" id="CLU_017511_2_0_1"/>